<organism evidence="1 2">
    <name type="scientific">Corallococcus terminator</name>
    <dbReference type="NCBI Taxonomy" id="2316733"/>
    <lineage>
        <taxon>Bacteria</taxon>
        <taxon>Pseudomonadati</taxon>
        <taxon>Myxococcota</taxon>
        <taxon>Myxococcia</taxon>
        <taxon>Myxococcales</taxon>
        <taxon>Cystobacterineae</taxon>
        <taxon>Myxococcaceae</taxon>
        <taxon>Corallococcus</taxon>
    </lineage>
</organism>
<dbReference type="Proteomes" id="UP000268094">
    <property type="component" value="Unassembled WGS sequence"/>
</dbReference>
<evidence type="ECO:0000313" key="1">
    <source>
        <dbReference type="EMBL" id="RKG70393.1"/>
    </source>
</evidence>
<accession>A0A3A8HYI5</accession>
<reference evidence="2" key="1">
    <citation type="submission" date="2018-09" db="EMBL/GenBank/DDBJ databases">
        <authorList>
            <person name="Livingstone P.G."/>
            <person name="Whitworth D.E."/>
        </authorList>
    </citation>
    <scope>NUCLEOTIDE SEQUENCE [LARGE SCALE GENOMIC DNA]</scope>
    <source>
        <strain evidence="2">CA054A</strain>
    </source>
</reference>
<protein>
    <submittedName>
        <fullName evidence="1">Uncharacterized protein</fullName>
    </submittedName>
</protein>
<dbReference type="EMBL" id="RAVZ01000545">
    <property type="protein sequence ID" value="RKG70393.1"/>
    <property type="molecule type" value="Genomic_DNA"/>
</dbReference>
<proteinExistence type="predicted"/>
<gene>
    <name evidence="1" type="ORF">D7V88_39770</name>
</gene>
<name>A0A3A8HYI5_9BACT</name>
<sequence>MVGSLLPVSPPQTEPPIPVAAKSRQSLEQYIGLCESLGRYQVQDVLVVRSYAGDLQLWVNPSYPDYRKAWVSAFGAVPTGHDVDHVYSKARGVLYGYGYVRLALVDGGINKGSGTFEKLMGQVYQENVSQGFAMQPPEIRYADDVQELKLKHVSFKPRQNFAESTKPGQAILGGTRLTGTTKPLTPLAQRVVVPLAAPTLRNVVTPKPLVTTKPVKPLVPKRSLQVTAVTVHRTGSGIRVVSAPKSYEWSGAVVEWLMSALIASVNYKRTQEALDKVLAGVESHIPKNGGVLIATVYEQPGNADQYGYSTELFMYAYVLEYGATAQEAYQRYEEKTSRPGYATLSPAARQSWRKVEHHVWVQAGER</sequence>
<dbReference type="AlphaFoldDB" id="A0A3A8HYI5"/>
<evidence type="ECO:0000313" key="2">
    <source>
        <dbReference type="Proteomes" id="UP000268094"/>
    </source>
</evidence>
<comment type="caution">
    <text evidence="1">The sequence shown here is derived from an EMBL/GenBank/DDBJ whole genome shotgun (WGS) entry which is preliminary data.</text>
</comment>
<keyword evidence="2" id="KW-1185">Reference proteome</keyword>